<dbReference type="EMBL" id="KQ964625">
    <property type="protein sequence ID" value="KXN67598.1"/>
    <property type="molecule type" value="Genomic_DNA"/>
</dbReference>
<keyword evidence="2 5" id="KW-0238">DNA-binding</keyword>
<evidence type="ECO:0000256" key="1">
    <source>
        <dbReference type="ARBA" id="ARBA00004123"/>
    </source>
</evidence>
<dbReference type="SMART" id="SM00389">
    <property type="entry name" value="HOX"/>
    <property type="match status" value="1"/>
</dbReference>
<sequence>MNLAHYSSHKRFDILKHVPFPCYPYAQHINIPSDEYLSCKLAPISFKRKCVREALPSIKQLHILDIDSNKIAHCPLSPQSIPSPVDSCFSSPSSPVSSSASDHYAYQAPSNDQLNIPHKVDYGNKLRLRVSKRTCISEYQTTILNDFYRANKYPTHSEKTKLSKQLNLTERTIQIWFQNKRQNRGRKCKLN</sequence>
<dbReference type="OrthoDB" id="6159439at2759"/>
<dbReference type="GO" id="GO:0005634">
    <property type="term" value="C:nucleus"/>
    <property type="evidence" value="ECO:0007669"/>
    <property type="project" value="UniProtKB-SubCell"/>
</dbReference>
<evidence type="ECO:0000256" key="3">
    <source>
        <dbReference type="ARBA" id="ARBA00023155"/>
    </source>
</evidence>
<keyword evidence="3 5" id="KW-0371">Homeobox</keyword>
<dbReference type="InterPro" id="IPR001356">
    <property type="entry name" value="HD"/>
</dbReference>
<feature type="domain" description="Homeobox" evidence="7">
    <location>
        <begin position="127"/>
        <end position="187"/>
    </location>
</feature>
<accession>A0A137NY46</accession>
<dbReference type="CDD" id="cd00086">
    <property type="entry name" value="homeodomain"/>
    <property type="match status" value="1"/>
</dbReference>
<organism evidence="8 9">
    <name type="scientific">Conidiobolus coronatus (strain ATCC 28846 / CBS 209.66 / NRRL 28638)</name>
    <name type="common">Delacroixia coronata</name>
    <dbReference type="NCBI Taxonomy" id="796925"/>
    <lineage>
        <taxon>Eukaryota</taxon>
        <taxon>Fungi</taxon>
        <taxon>Fungi incertae sedis</taxon>
        <taxon>Zoopagomycota</taxon>
        <taxon>Entomophthoromycotina</taxon>
        <taxon>Entomophthoromycetes</taxon>
        <taxon>Entomophthorales</taxon>
        <taxon>Ancylistaceae</taxon>
        <taxon>Conidiobolus</taxon>
    </lineage>
</organism>
<evidence type="ECO:0000256" key="4">
    <source>
        <dbReference type="ARBA" id="ARBA00023242"/>
    </source>
</evidence>
<evidence type="ECO:0000256" key="2">
    <source>
        <dbReference type="ARBA" id="ARBA00023125"/>
    </source>
</evidence>
<gene>
    <name evidence="8" type="ORF">CONCODRAFT_19489</name>
</gene>
<feature type="DNA-binding region" description="Homeobox" evidence="5">
    <location>
        <begin position="129"/>
        <end position="188"/>
    </location>
</feature>
<dbReference type="PANTHER" id="PTHR24339:SF28">
    <property type="entry name" value="E5-RELATED"/>
    <property type="match status" value="1"/>
</dbReference>
<keyword evidence="9" id="KW-1185">Reference proteome</keyword>
<evidence type="ECO:0000256" key="6">
    <source>
        <dbReference type="RuleBase" id="RU000682"/>
    </source>
</evidence>
<dbReference type="PANTHER" id="PTHR24339">
    <property type="entry name" value="HOMEOBOX PROTEIN EMX-RELATED"/>
    <property type="match status" value="1"/>
</dbReference>
<reference evidence="8 9" key="1">
    <citation type="journal article" date="2015" name="Genome Biol. Evol.">
        <title>Phylogenomic analyses indicate that early fungi evolved digesting cell walls of algal ancestors of land plants.</title>
        <authorList>
            <person name="Chang Y."/>
            <person name="Wang S."/>
            <person name="Sekimoto S."/>
            <person name="Aerts A.L."/>
            <person name="Choi C."/>
            <person name="Clum A."/>
            <person name="LaButti K.M."/>
            <person name="Lindquist E.A."/>
            <person name="Yee Ngan C."/>
            <person name="Ohm R.A."/>
            <person name="Salamov A.A."/>
            <person name="Grigoriev I.V."/>
            <person name="Spatafora J.W."/>
            <person name="Berbee M.L."/>
        </authorList>
    </citation>
    <scope>NUCLEOTIDE SEQUENCE [LARGE SCALE GENOMIC DNA]</scope>
    <source>
        <strain evidence="8 9">NRRL 28638</strain>
    </source>
</reference>
<proteinExistence type="predicted"/>
<evidence type="ECO:0000256" key="5">
    <source>
        <dbReference type="PROSITE-ProRule" id="PRU00108"/>
    </source>
</evidence>
<protein>
    <submittedName>
        <fullName evidence="8">Homeobox-domain-containing protein</fullName>
    </submittedName>
</protein>
<evidence type="ECO:0000259" key="7">
    <source>
        <dbReference type="PROSITE" id="PS50071"/>
    </source>
</evidence>
<dbReference type="SUPFAM" id="SSF46689">
    <property type="entry name" value="Homeodomain-like"/>
    <property type="match status" value="1"/>
</dbReference>
<dbReference type="Gene3D" id="1.10.10.60">
    <property type="entry name" value="Homeodomain-like"/>
    <property type="match status" value="1"/>
</dbReference>
<keyword evidence="4 5" id="KW-0539">Nucleus</keyword>
<dbReference type="GO" id="GO:0000981">
    <property type="term" value="F:DNA-binding transcription factor activity, RNA polymerase II-specific"/>
    <property type="evidence" value="ECO:0007669"/>
    <property type="project" value="TreeGrafter"/>
</dbReference>
<evidence type="ECO:0000313" key="8">
    <source>
        <dbReference type="EMBL" id="KXN67598.1"/>
    </source>
</evidence>
<dbReference type="InterPro" id="IPR050877">
    <property type="entry name" value="EMX-VAX-Noto_Homeobox_TFs"/>
</dbReference>
<dbReference type="AlphaFoldDB" id="A0A137NY46"/>
<dbReference type="GO" id="GO:0000978">
    <property type="term" value="F:RNA polymerase II cis-regulatory region sequence-specific DNA binding"/>
    <property type="evidence" value="ECO:0007669"/>
    <property type="project" value="TreeGrafter"/>
</dbReference>
<evidence type="ECO:0000313" key="9">
    <source>
        <dbReference type="Proteomes" id="UP000070444"/>
    </source>
</evidence>
<dbReference type="Pfam" id="PF00046">
    <property type="entry name" value="Homeodomain"/>
    <property type="match status" value="1"/>
</dbReference>
<dbReference type="Proteomes" id="UP000070444">
    <property type="component" value="Unassembled WGS sequence"/>
</dbReference>
<dbReference type="PROSITE" id="PS50071">
    <property type="entry name" value="HOMEOBOX_2"/>
    <property type="match status" value="1"/>
</dbReference>
<name>A0A137NY46_CONC2</name>
<comment type="subcellular location">
    <subcellularLocation>
        <location evidence="1 5 6">Nucleus</location>
    </subcellularLocation>
</comment>
<dbReference type="InterPro" id="IPR009057">
    <property type="entry name" value="Homeodomain-like_sf"/>
</dbReference>